<dbReference type="PROSITE" id="PS51913">
    <property type="entry name" value="HTH_HARE"/>
    <property type="match status" value="1"/>
</dbReference>
<keyword evidence="3" id="KW-0808">Transferase</keyword>
<evidence type="ECO:0000256" key="6">
    <source>
        <dbReference type="ARBA" id="ARBA00031937"/>
    </source>
</evidence>
<dbReference type="Gene3D" id="1.10.10.1250">
    <property type="entry name" value="RNA polymerase, subunit delta, N-terminal domain"/>
    <property type="match status" value="1"/>
</dbReference>
<evidence type="ECO:0000256" key="4">
    <source>
        <dbReference type="ARBA" id="ARBA00022695"/>
    </source>
</evidence>
<dbReference type="InterPro" id="IPR029757">
    <property type="entry name" value="RpoE"/>
</dbReference>
<dbReference type="EMBL" id="JAUSWO010000001">
    <property type="protein sequence ID" value="MDQ0513576.1"/>
    <property type="molecule type" value="Genomic_DNA"/>
</dbReference>
<feature type="domain" description="HTH HARE-type" evidence="7">
    <location>
        <begin position="8"/>
        <end position="78"/>
    </location>
</feature>
<comment type="similarity">
    <text evidence="1">Belongs to the RpoE family.</text>
</comment>
<comment type="caution">
    <text evidence="8">The sequence shown here is derived from an EMBL/GenBank/DDBJ whole genome shotgun (WGS) entry which is preliminary data.</text>
</comment>
<dbReference type="InterPro" id="IPR007759">
    <property type="entry name" value="Asxl_HARE-HTH"/>
</dbReference>
<evidence type="ECO:0000256" key="2">
    <source>
        <dbReference type="ARBA" id="ARBA00022478"/>
    </source>
</evidence>
<evidence type="ECO:0000259" key="7">
    <source>
        <dbReference type="PROSITE" id="PS51913"/>
    </source>
</evidence>
<dbReference type="Proteomes" id="UP001240643">
    <property type="component" value="Unassembled WGS sequence"/>
</dbReference>
<evidence type="ECO:0000256" key="3">
    <source>
        <dbReference type="ARBA" id="ARBA00022679"/>
    </source>
</evidence>
<dbReference type="NCBIfam" id="TIGR04567">
    <property type="entry name" value="RNAP_delt_lowGC"/>
    <property type="match status" value="1"/>
</dbReference>
<dbReference type="RefSeq" id="WP_256547727.1">
    <property type="nucleotide sequence ID" value="NZ_CP101809.1"/>
</dbReference>
<evidence type="ECO:0000313" key="9">
    <source>
        <dbReference type="Proteomes" id="UP001240643"/>
    </source>
</evidence>
<keyword evidence="2 8" id="KW-0240">DNA-directed RNA polymerase</keyword>
<keyword evidence="9" id="KW-1185">Reference proteome</keyword>
<dbReference type="InterPro" id="IPR038087">
    <property type="entry name" value="RNAP_delta_N_dom_sf"/>
</dbReference>
<dbReference type="GO" id="GO:0000428">
    <property type="term" value="C:DNA-directed RNA polymerase complex"/>
    <property type="evidence" value="ECO:0007669"/>
    <property type="project" value="UniProtKB-KW"/>
</dbReference>
<protein>
    <recommendedName>
        <fullName evidence="6">RNAP delta factor</fullName>
    </recommendedName>
</protein>
<gene>
    <name evidence="8" type="ORF">J2Z62_000014</name>
</gene>
<evidence type="ECO:0000256" key="1">
    <source>
        <dbReference type="ARBA" id="ARBA00009828"/>
    </source>
</evidence>
<keyword evidence="5" id="KW-0804">Transcription</keyword>
<accession>A0ABU0LXY5</accession>
<evidence type="ECO:0000256" key="5">
    <source>
        <dbReference type="ARBA" id="ARBA00023163"/>
    </source>
</evidence>
<keyword evidence="4" id="KW-0548">Nucleotidyltransferase</keyword>
<proteinExistence type="inferred from homology"/>
<name>A0ABU0LXY5_9BACT</name>
<evidence type="ECO:0000313" key="8">
    <source>
        <dbReference type="EMBL" id="MDQ0513576.1"/>
    </source>
</evidence>
<reference evidence="8" key="1">
    <citation type="submission" date="2023-07" db="EMBL/GenBank/DDBJ databases">
        <title>Genomic Encyclopedia of Type Strains, Phase IV (KMG-IV): sequencing the most valuable type-strain genomes for metagenomic binning, comparative biology and taxonomic classification.</title>
        <authorList>
            <person name="Goeker M."/>
        </authorList>
    </citation>
    <scope>NUCLEOTIDE SEQUENCE [LARGE SCALE GENOMIC DNA]</scope>
    <source>
        <strain evidence="8">DSM 21204</strain>
    </source>
</reference>
<sequence length="133" mass="15805">MTKHLNPRMLTDLAYEIALTQFHNQNFSFQNLWSLVWSQATDFKQEKVEDWIGDFYVDLCQDKRFLVCGPTTWCLKECITVEKAEKIANTMFLYEKDDLFEEGYEDYTDEIEVADSFEVDEEIQVSEDEIIDE</sequence>
<organism evidence="8 9">
    <name type="scientific">Mycoplasmoides fastidiosum</name>
    <dbReference type="NCBI Taxonomy" id="92758"/>
    <lineage>
        <taxon>Bacteria</taxon>
        <taxon>Bacillati</taxon>
        <taxon>Mycoplasmatota</taxon>
        <taxon>Mycoplasmoidales</taxon>
        <taxon>Mycoplasmoidaceae</taxon>
        <taxon>Mycoplasmoides</taxon>
    </lineage>
</organism>